<dbReference type="EMBL" id="GBEZ01017029">
    <property type="protein sequence ID" value="JAC69271.1"/>
    <property type="molecule type" value="Transcribed_RNA"/>
</dbReference>
<proteinExistence type="predicted"/>
<name>A0A061RFH8_9CHLO</name>
<organism evidence="1">
    <name type="scientific">Tetraselmis sp. GSL018</name>
    <dbReference type="NCBI Taxonomy" id="582737"/>
    <lineage>
        <taxon>Eukaryota</taxon>
        <taxon>Viridiplantae</taxon>
        <taxon>Chlorophyta</taxon>
        <taxon>core chlorophytes</taxon>
        <taxon>Chlorodendrophyceae</taxon>
        <taxon>Chlorodendrales</taxon>
        <taxon>Chlorodendraceae</taxon>
        <taxon>Tetraselmis</taxon>
    </lineage>
</organism>
<gene>
    <name evidence="1" type="ORF">TSPGSL018_6777</name>
</gene>
<dbReference type="AlphaFoldDB" id="A0A061RFH8"/>
<feature type="non-terminal residue" evidence="1">
    <location>
        <position position="1"/>
    </location>
</feature>
<protein>
    <submittedName>
        <fullName evidence="1">Uncharacterized protein</fullName>
    </submittedName>
</protein>
<evidence type="ECO:0000313" key="1">
    <source>
        <dbReference type="EMBL" id="JAC69271.1"/>
    </source>
</evidence>
<reference evidence="1" key="1">
    <citation type="submission" date="2014-05" db="EMBL/GenBank/DDBJ databases">
        <title>The transcriptome of the halophilic microalga Tetraselmis sp. GSL018 isolated from the Great Salt Lake, Utah.</title>
        <authorList>
            <person name="Jinkerson R.E."/>
            <person name="D'Adamo S."/>
            <person name="Posewitz M.C."/>
        </authorList>
    </citation>
    <scope>NUCLEOTIDE SEQUENCE</scope>
    <source>
        <strain evidence="1">GSL018</strain>
    </source>
</reference>
<accession>A0A061RFH8</accession>
<sequence length="41" mass="4640">HSSEALWIRCTETVSQVEAETAKGMKGSMREQKLGEAAWFR</sequence>